<protein>
    <recommendedName>
        <fullName evidence="8">Uracil-DNA glycosylase-like domain-containing protein</fullName>
    </recommendedName>
</protein>
<reference evidence="9" key="1">
    <citation type="journal article" date="2022" name="Phytopathology">
        <title>Whole genome sequencing-based tracing of a 2022 introduction and outbreak of Xanthomonas hortorum pv. pelargonii.</title>
        <authorList>
            <person name="Iruegas Bocardo F."/>
            <person name="Weisberg A.J."/>
            <person name="Riutta E.R."/>
            <person name="Kilday K.B."/>
            <person name="Bonkowski J.C."/>
            <person name="Creswell T.C."/>
            <person name="Daughtrey M."/>
            <person name="Rane K.K."/>
            <person name="Grunwald N.J."/>
            <person name="Chang J.H."/>
            <person name="Putnam M."/>
        </authorList>
    </citation>
    <scope>NUCLEOTIDE SEQUENCE</scope>
    <source>
        <strain evidence="9">22-338</strain>
    </source>
</reference>
<dbReference type="SUPFAM" id="SSF52141">
    <property type="entry name" value="Uracil-DNA glycosylase-like"/>
    <property type="match status" value="1"/>
</dbReference>
<dbReference type="GO" id="GO:0051539">
    <property type="term" value="F:4 iron, 4 sulfur cluster binding"/>
    <property type="evidence" value="ECO:0007669"/>
    <property type="project" value="UniProtKB-KW"/>
</dbReference>
<evidence type="ECO:0000256" key="7">
    <source>
        <dbReference type="ARBA" id="ARBA00023204"/>
    </source>
</evidence>
<accession>A0A9X4BPP9</accession>
<name>A0A9X4BPP9_9XANT</name>
<feature type="non-terminal residue" evidence="9">
    <location>
        <position position="1"/>
    </location>
</feature>
<evidence type="ECO:0000256" key="3">
    <source>
        <dbReference type="ARBA" id="ARBA00022763"/>
    </source>
</evidence>
<keyword evidence="3" id="KW-0227">DNA damage</keyword>
<keyword evidence="5" id="KW-0408">Iron</keyword>
<evidence type="ECO:0000256" key="1">
    <source>
        <dbReference type="ARBA" id="ARBA00022485"/>
    </source>
</evidence>
<sequence length="155" mass="17256">SARNGQTPKIQTRLSATTRHSALSGRVIQTFPNAVKHFRFEQRGKRRLHRNPERAHVQACSGWLHAERAQLRPAQIVCLGATAAQAVLGSGFRLMRERGQWKRLDDGTPVLTTVHPSWVLRQPTTAAREEGYRGFVEDLRQLLDVPMSAGSSAAP</sequence>
<evidence type="ECO:0000313" key="10">
    <source>
        <dbReference type="Proteomes" id="UP001140230"/>
    </source>
</evidence>
<reference evidence="9" key="2">
    <citation type="submission" date="2022-08" db="EMBL/GenBank/DDBJ databases">
        <authorList>
            <person name="Iruegas-Bocardo F."/>
            <person name="Weisberg A.J."/>
            <person name="Riutta E.R."/>
            <person name="Kilday K."/>
            <person name="Bonkowski J.C."/>
            <person name="Creswell T."/>
            <person name="Daughtrey M.L."/>
            <person name="Rane K."/>
            <person name="Grunwald N.J."/>
            <person name="Chang J.H."/>
            <person name="Putnam M.L."/>
        </authorList>
    </citation>
    <scope>NUCLEOTIDE SEQUENCE</scope>
    <source>
        <strain evidence="9">22-338</strain>
    </source>
</reference>
<dbReference type="GO" id="GO:0006281">
    <property type="term" value="P:DNA repair"/>
    <property type="evidence" value="ECO:0007669"/>
    <property type="project" value="UniProtKB-KW"/>
</dbReference>
<organism evidence="9 10">
    <name type="scientific">Xanthomonas hortorum pv. hederae</name>
    <dbReference type="NCBI Taxonomy" id="453603"/>
    <lineage>
        <taxon>Bacteria</taxon>
        <taxon>Pseudomonadati</taxon>
        <taxon>Pseudomonadota</taxon>
        <taxon>Gammaproteobacteria</taxon>
        <taxon>Lysobacterales</taxon>
        <taxon>Lysobacteraceae</taxon>
        <taxon>Xanthomonas</taxon>
    </lineage>
</organism>
<keyword evidence="7" id="KW-0234">DNA repair</keyword>
<keyword evidence="4" id="KW-0378">Hydrolase</keyword>
<proteinExistence type="predicted"/>
<feature type="domain" description="Uracil-DNA glycosylase-like" evidence="8">
    <location>
        <begin position="33"/>
        <end position="139"/>
    </location>
</feature>
<evidence type="ECO:0000256" key="5">
    <source>
        <dbReference type="ARBA" id="ARBA00023004"/>
    </source>
</evidence>
<keyword evidence="1" id="KW-0004">4Fe-4S</keyword>
<gene>
    <name evidence="9" type="ORF">NY667_07275</name>
</gene>
<dbReference type="PANTHER" id="PTHR33693:SF9">
    <property type="entry name" value="TYPE-4 URACIL-DNA GLYCOSYLASE"/>
    <property type="match status" value="1"/>
</dbReference>
<dbReference type="InterPro" id="IPR051536">
    <property type="entry name" value="UDG_Type-4/5"/>
</dbReference>
<dbReference type="AlphaFoldDB" id="A0A9X4BPP9"/>
<dbReference type="GO" id="GO:0097506">
    <property type="term" value="F:deaminated base DNA N-glycosylase activity"/>
    <property type="evidence" value="ECO:0007669"/>
    <property type="project" value="UniProtKB-ARBA"/>
</dbReference>
<keyword evidence="2" id="KW-0479">Metal-binding</keyword>
<dbReference type="Proteomes" id="UP001140230">
    <property type="component" value="Unassembled WGS sequence"/>
</dbReference>
<evidence type="ECO:0000259" key="8">
    <source>
        <dbReference type="Pfam" id="PF03167"/>
    </source>
</evidence>
<evidence type="ECO:0000256" key="4">
    <source>
        <dbReference type="ARBA" id="ARBA00022801"/>
    </source>
</evidence>
<dbReference type="Pfam" id="PF03167">
    <property type="entry name" value="UDG"/>
    <property type="match status" value="1"/>
</dbReference>
<dbReference type="RefSeq" id="WP_273663899.1">
    <property type="nucleotide sequence ID" value="NZ_JANWTP010000016.1"/>
</dbReference>
<comment type="caution">
    <text evidence="9">The sequence shown here is derived from an EMBL/GenBank/DDBJ whole genome shotgun (WGS) entry which is preliminary data.</text>
</comment>
<keyword evidence="6" id="KW-0411">Iron-sulfur</keyword>
<evidence type="ECO:0000256" key="6">
    <source>
        <dbReference type="ARBA" id="ARBA00023014"/>
    </source>
</evidence>
<evidence type="ECO:0000256" key="2">
    <source>
        <dbReference type="ARBA" id="ARBA00022723"/>
    </source>
</evidence>
<dbReference type="EMBL" id="JANWTP010000016">
    <property type="protein sequence ID" value="MDC8637623.1"/>
    <property type="molecule type" value="Genomic_DNA"/>
</dbReference>
<dbReference type="InterPro" id="IPR005122">
    <property type="entry name" value="Uracil-DNA_glycosylase-like"/>
</dbReference>
<dbReference type="GO" id="GO:0046872">
    <property type="term" value="F:metal ion binding"/>
    <property type="evidence" value="ECO:0007669"/>
    <property type="project" value="UniProtKB-KW"/>
</dbReference>
<evidence type="ECO:0000313" key="9">
    <source>
        <dbReference type="EMBL" id="MDC8637623.1"/>
    </source>
</evidence>
<dbReference type="InterPro" id="IPR036895">
    <property type="entry name" value="Uracil-DNA_glycosylase-like_sf"/>
</dbReference>
<dbReference type="PANTHER" id="PTHR33693">
    <property type="entry name" value="TYPE-5 URACIL-DNA GLYCOSYLASE"/>
    <property type="match status" value="1"/>
</dbReference>
<dbReference type="Gene3D" id="3.40.470.10">
    <property type="entry name" value="Uracil-DNA glycosylase-like domain"/>
    <property type="match status" value="1"/>
</dbReference>